<comment type="caution">
    <text evidence="1">The sequence shown here is derived from an EMBL/GenBank/DDBJ whole genome shotgun (WGS) entry which is preliminary data.</text>
</comment>
<proteinExistence type="predicted"/>
<keyword evidence="2" id="KW-1185">Reference proteome</keyword>
<organism evidence="1 2">
    <name type="scientific">Hygrophoropsis aurantiaca</name>
    <dbReference type="NCBI Taxonomy" id="72124"/>
    <lineage>
        <taxon>Eukaryota</taxon>
        <taxon>Fungi</taxon>
        <taxon>Dikarya</taxon>
        <taxon>Basidiomycota</taxon>
        <taxon>Agaricomycotina</taxon>
        <taxon>Agaricomycetes</taxon>
        <taxon>Agaricomycetidae</taxon>
        <taxon>Boletales</taxon>
        <taxon>Coniophorineae</taxon>
        <taxon>Hygrophoropsidaceae</taxon>
        <taxon>Hygrophoropsis</taxon>
    </lineage>
</organism>
<evidence type="ECO:0000313" key="1">
    <source>
        <dbReference type="EMBL" id="KAH7905424.1"/>
    </source>
</evidence>
<feature type="non-terminal residue" evidence="1">
    <location>
        <position position="1"/>
    </location>
</feature>
<dbReference type="Proteomes" id="UP000790377">
    <property type="component" value="Unassembled WGS sequence"/>
</dbReference>
<accession>A0ACB7ZWB8</accession>
<reference evidence="1" key="1">
    <citation type="journal article" date="2021" name="New Phytol.">
        <title>Evolutionary innovations through gain and loss of genes in the ectomycorrhizal Boletales.</title>
        <authorList>
            <person name="Wu G."/>
            <person name="Miyauchi S."/>
            <person name="Morin E."/>
            <person name="Kuo A."/>
            <person name="Drula E."/>
            <person name="Varga T."/>
            <person name="Kohler A."/>
            <person name="Feng B."/>
            <person name="Cao Y."/>
            <person name="Lipzen A."/>
            <person name="Daum C."/>
            <person name="Hundley H."/>
            <person name="Pangilinan J."/>
            <person name="Johnson J."/>
            <person name="Barry K."/>
            <person name="LaButti K."/>
            <person name="Ng V."/>
            <person name="Ahrendt S."/>
            <person name="Min B."/>
            <person name="Choi I.G."/>
            <person name="Park H."/>
            <person name="Plett J.M."/>
            <person name="Magnuson J."/>
            <person name="Spatafora J.W."/>
            <person name="Nagy L.G."/>
            <person name="Henrissat B."/>
            <person name="Grigoriev I.V."/>
            <person name="Yang Z.L."/>
            <person name="Xu J."/>
            <person name="Martin F.M."/>
        </authorList>
    </citation>
    <scope>NUCLEOTIDE SEQUENCE</scope>
    <source>
        <strain evidence="1">ATCC 28755</strain>
    </source>
</reference>
<sequence>PFAEVYDAREGYTDKDKMPTLSLRDIKQRDLVMVECSIKRYSPDRKRYTGWEKWRAYLNLKAVSLIANA</sequence>
<protein>
    <submittedName>
        <fullName evidence="1">Uncharacterized protein</fullName>
    </submittedName>
</protein>
<feature type="non-terminal residue" evidence="1">
    <location>
        <position position="69"/>
    </location>
</feature>
<evidence type="ECO:0000313" key="2">
    <source>
        <dbReference type="Proteomes" id="UP000790377"/>
    </source>
</evidence>
<gene>
    <name evidence="1" type="ORF">BJ138DRAFT_978294</name>
</gene>
<name>A0ACB7ZWB8_9AGAM</name>
<dbReference type="EMBL" id="MU268195">
    <property type="protein sequence ID" value="KAH7905424.1"/>
    <property type="molecule type" value="Genomic_DNA"/>
</dbReference>